<dbReference type="CAZy" id="GT2">
    <property type="family name" value="Glycosyltransferase Family 2"/>
</dbReference>
<dbReference type="InterPro" id="IPR001173">
    <property type="entry name" value="Glyco_trans_2-like"/>
</dbReference>
<sequence length="277" mass="31661">MKFVFIAVNYNGAAHTENYLQSLQEMTLPDGDTLEAIIVDNNSPDSDLEKVRSSVAQRPFARLIAQDHNPGYFRGLNAGIDTCPKTEGTLLVVGNNDLKFAMDFIIRLKEIPYEKDVLVIAPNITTLDGRRQNPHVVKNVPYSELVMTRIYFTNYYIGQAGRLINRTIRSLLRRVRPAPKNVRPKPEPGRMKIKRGIGACYVLTPYFFHHYQRLDGRVFLWGEEALLSHQVESAGGCTLYDPSIKILHHESASVKSIESRKRYEIVKASYKIYRDYL</sequence>
<dbReference type="GO" id="GO:0016740">
    <property type="term" value="F:transferase activity"/>
    <property type="evidence" value="ECO:0007669"/>
    <property type="project" value="UniProtKB-KW"/>
</dbReference>
<reference evidence="3" key="1">
    <citation type="submission" date="2009-05" db="EMBL/GenBank/DDBJ databases">
        <title>Complete sequence of chromosome of Thauera sp. MZ1T.</title>
        <authorList>
            <consortium name="US DOE Joint Genome Institute"/>
            <person name="Lucas S."/>
            <person name="Copeland A."/>
            <person name="Lapidus A."/>
            <person name="Glavina del Rio T."/>
            <person name="Dalin E."/>
            <person name="Tice H."/>
            <person name="Bruce D."/>
            <person name="Goodwin L."/>
            <person name="Pitluck S."/>
            <person name="Sims D."/>
            <person name="Brettin T."/>
            <person name="Detter J.C."/>
            <person name="Han C."/>
            <person name="Larimer F."/>
            <person name="Land M."/>
            <person name="Hauser L."/>
            <person name="Kyrpides N."/>
            <person name="Mikhailova N."/>
            <person name="Sayler G.S."/>
        </authorList>
    </citation>
    <scope>NUCLEOTIDE SEQUENCE [LARGE SCALE GENOMIC DNA]</scope>
    <source>
        <strain evidence="3">MZ1T</strain>
    </source>
</reference>
<dbReference type="AlphaFoldDB" id="C4KCJ5"/>
<organism evidence="2 3">
    <name type="scientific">Thauera aminoaromatica</name>
    <dbReference type="NCBI Taxonomy" id="164330"/>
    <lineage>
        <taxon>Bacteria</taxon>
        <taxon>Pseudomonadati</taxon>
        <taxon>Pseudomonadota</taxon>
        <taxon>Betaproteobacteria</taxon>
        <taxon>Rhodocyclales</taxon>
        <taxon>Zoogloeaceae</taxon>
        <taxon>Thauera</taxon>
    </lineage>
</organism>
<name>C4KCJ5_THASP</name>
<dbReference type="STRING" id="85643.Tmz1t_3797"/>
<protein>
    <submittedName>
        <fullName evidence="2">Glycosyl transferase family 2</fullName>
    </submittedName>
</protein>
<evidence type="ECO:0000313" key="2">
    <source>
        <dbReference type="EMBL" id="ACR02386.1"/>
    </source>
</evidence>
<dbReference type="Proteomes" id="UP000002186">
    <property type="component" value="Chromosome"/>
</dbReference>
<dbReference type="RefSeq" id="WP_012586146.1">
    <property type="nucleotide sequence ID" value="NC_011662.2"/>
</dbReference>
<dbReference type="Pfam" id="PF00535">
    <property type="entry name" value="Glycos_transf_2"/>
    <property type="match status" value="1"/>
</dbReference>
<dbReference type="OrthoDB" id="9771846at2"/>
<keyword evidence="3" id="KW-1185">Reference proteome</keyword>
<dbReference type="SUPFAM" id="SSF53448">
    <property type="entry name" value="Nucleotide-diphospho-sugar transferases"/>
    <property type="match status" value="1"/>
</dbReference>
<keyword evidence="2" id="KW-0808">Transferase</keyword>
<proteinExistence type="predicted"/>
<gene>
    <name evidence="2" type="ordered locus">Tmz1t_3797</name>
</gene>
<dbReference type="PANTHER" id="PTHR43179">
    <property type="entry name" value="RHAMNOSYLTRANSFERASE WBBL"/>
    <property type="match status" value="1"/>
</dbReference>
<dbReference type="HOGENOM" id="CLU_023845_6_0_4"/>
<dbReference type="eggNOG" id="COG1216">
    <property type="taxonomic scope" value="Bacteria"/>
</dbReference>
<dbReference type="EMBL" id="CP001281">
    <property type="protein sequence ID" value="ACR02386.1"/>
    <property type="molecule type" value="Genomic_DNA"/>
</dbReference>
<accession>C4KCJ5</accession>
<evidence type="ECO:0000313" key="3">
    <source>
        <dbReference type="Proteomes" id="UP000002186"/>
    </source>
</evidence>
<dbReference type="PANTHER" id="PTHR43179:SF7">
    <property type="entry name" value="RHAMNOSYLTRANSFERASE WBBL"/>
    <property type="match status" value="1"/>
</dbReference>
<dbReference type="InterPro" id="IPR029044">
    <property type="entry name" value="Nucleotide-diphossugar_trans"/>
</dbReference>
<dbReference type="KEGG" id="tmz:Tmz1t_3797"/>
<evidence type="ECO:0000259" key="1">
    <source>
        <dbReference type="Pfam" id="PF00535"/>
    </source>
</evidence>
<dbReference type="Gene3D" id="3.90.550.10">
    <property type="entry name" value="Spore Coat Polysaccharide Biosynthesis Protein SpsA, Chain A"/>
    <property type="match status" value="1"/>
</dbReference>
<feature type="domain" description="Glycosyltransferase 2-like" evidence="1">
    <location>
        <begin position="6"/>
        <end position="166"/>
    </location>
</feature>
<reference evidence="2 3" key="2">
    <citation type="journal article" date="2012" name="Stand. Genomic Sci.">
        <title>Complete genome sequence of Thauera aminoaromatica strain MZ1T.</title>
        <authorList>
            <person name="Jiang K."/>
            <person name="Sanseverino J."/>
            <person name="Chauhan A."/>
            <person name="Lucas S."/>
            <person name="Copeland A."/>
            <person name="Lapidus A."/>
            <person name="Del Rio T.G."/>
            <person name="Dalin E."/>
            <person name="Tice H."/>
            <person name="Bruce D."/>
            <person name="Goodwin L."/>
            <person name="Pitluck S."/>
            <person name="Sims D."/>
            <person name="Brettin T."/>
            <person name="Detter J.C."/>
            <person name="Han C."/>
            <person name="Chang Y.J."/>
            <person name="Larimer F."/>
            <person name="Land M."/>
            <person name="Hauser L."/>
            <person name="Kyrpides N.C."/>
            <person name="Mikhailova N."/>
            <person name="Moser S."/>
            <person name="Jegier P."/>
            <person name="Close D."/>
            <person name="Debruyn J.M."/>
            <person name="Wang Y."/>
            <person name="Layton A.C."/>
            <person name="Allen M.S."/>
            <person name="Sayler G.S."/>
        </authorList>
    </citation>
    <scope>NUCLEOTIDE SEQUENCE [LARGE SCALE GENOMIC DNA]</scope>
    <source>
        <strain evidence="2 3">MZ1T</strain>
    </source>
</reference>